<dbReference type="Gene3D" id="3.30.870.10">
    <property type="entry name" value="Endonuclease Chain A"/>
    <property type="match status" value="1"/>
</dbReference>
<proteinExistence type="predicted"/>
<name>A0A2A6RIB8_9CHLR</name>
<dbReference type="OrthoDB" id="582141at2"/>
<evidence type="ECO:0000313" key="2">
    <source>
        <dbReference type="Proteomes" id="UP000220527"/>
    </source>
</evidence>
<evidence type="ECO:0000313" key="1">
    <source>
        <dbReference type="EMBL" id="PDW02608.1"/>
    </source>
</evidence>
<organism evidence="1 2">
    <name type="scientific">Candidatus Viridilinea mediisalina</name>
    <dbReference type="NCBI Taxonomy" id="2024553"/>
    <lineage>
        <taxon>Bacteria</taxon>
        <taxon>Bacillati</taxon>
        <taxon>Chloroflexota</taxon>
        <taxon>Chloroflexia</taxon>
        <taxon>Chloroflexales</taxon>
        <taxon>Chloroflexineae</taxon>
        <taxon>Oscillochloridaceae</taxon>
        <taxon>Candidatus Viridilinea</taxon>
    </lineage>
</organism>
<gene>
    <name evidence="1" type="ORF">CJ255_13045</name>
</gene>
<dbReference type="EMBL" id="NQWI01000059">
    <property type="protein sequence ID" value="PDW02608.1"/>
    <property type="molecule type" value="Genomic_DNA"/>
</dbReference>
<reference evidence="2" key="1">
    <citation type="submission" date="2017-08" db="EMBL/GenBank/DDBJ databases">
        <authorList>
            <person name="Grouzdev D.S."/>
            <person name="Gaisin V.A."/>
            <person name="Rysina M.S."/>
            <person name="Gorlenko V.M."/>
        </authorList>
    </citation>
    <scope>NUCLEOTIDE SEQUENCE [LARGE SCALE GENOMIC DNA]</scope>
    <source>
        <strain evidence="2">Kir15-3F</strain>
    </source>
</reference>
<dbReference type="AlphaFoldDB" id="A0A2A6RIB8"/>
<accession>A0A2A6RIB8</accession>
<comment type="caution">
    <text evidence="1">The sequence shown here is derived from an EMBL/GenBank/DDBJ whole genome shotgun (WGS) entry which is preliminary data.</text>
</comment>
<dbReference type="SUPFAM" id="SSF56024">
    <property type="entry name" value="Phospholipase D/nuclease"/>
    <property type="match status" value="1"/>
</dbReference>
<protein>
    <submittedName>
        <fullName evidence="1">Uncharacterized protein</fullName>
    </submittedName>
</protein>
<sequence length="170" mass="19425">MTQRSTRQPSGKATLYNFLLNELLASQAVNGYELWILSPWVTNFRLQRTYHVTFSELVATRHEELHLFDVLRQIAANGGMVRLTIGDDNRYHAPLRLLNEQSLRIDIRVYAQLHGKAYAGHYGAIAGSPNLTHGGINQNAEIYRYVHDTHSIAQLRQQCIEHYQQGVALQ</sequence>
<keyword evidence="2" id="KW-1185">Reference proteome</keyword>
<dbReference type="RefSeq" id="WP_097644547.1">
    <property type="nucleotide sequence ID" value="NZ_NQWI01000059.1"/>
</dbReference>
<dbReference type="Proteomes" id="UP000220527">
    <property type="component" value="Unassembled WGS sequence"/>
</dbReference>